<feature type="transmembrane region" description="Helical" evidence="5">
    <location>
        <begin position="36"/>
        <end position="53"/>
    </location>
</feature>
<name>A0A8J6UPL5_9GAMM</name>
<evidence type="ECO:0000259" key="6">
    <source>
        <dbReference type="Pfam" id="PF00892"/>
    </source>
</evidence>
<dbReference type="RefSeq" id="WP_191143883.1">
    <property type="nucleotide sequence ID" value="NZ_JACXAF010000005.1"/>
</dbReference>
<sequence>MRLLFLTLVALIAFAANSVLCRLALGSGIIDASSFTAIRLFSGAVVLALLLSWRASRRECSSERFHPAGSWRAAIYLFVYAAAFSYGYLTLDTGSGALILFGAVQVTMILVTLVDGNKLTAAEWIGVICAFTGFVYLLWPNLELPSLTGFLLMAAAGIAWGLYTLTGRQSEKPLSDTAWNFIRSLPLVMLLAIAALPAAAWSNAGIWLAVASGALASGLGYAIWYQALSQLTATQAAVLQLLVPVLAALGGVLFVDEQISLRLLIASAVVLGGILLVVLSKQQAH</sequence>
<dbReference type="InterPro" id="IPR000620">
    <property type="entry name" value="EamA_dom"/>
</dbReference>
<dbReference type="PANTHER" id="PTHR32322">
    <property type="entry name" value="INNER MEMBRANE TRANSPORTER"/>
    <property type="match status" value="1"/>
</dbReference>
<feature type="transmembrane region" description="Helical" evidence="5">
    <location>
        <begin position="73"/>
        <end position="91"/>
    </location>
</feature>
<comment type="subcellular location">
    <subcellularLocation>
        <location evidence="1">Membrane</location>
        <topology evidence="1">Multi-pass membrane protein</topology>
    </subcellularLocation>
</comment>
<feature type="transmembrane region" description="Helical" evidence="5">
    <location>
        <begin position="261"/>
        <end position="279"/>
    </location>
</feature>
<accession>A0A8J6UPL5</accession>
<proteinExistence type="predicted"/>
<evidence type="ECO:0000256" key="3">
    <source>
        <dbReference type="ARBA" id="ARBA00022989"/>
    </source>
</evidence>
<feature type="transmembrane region" description="Helical" evidence="5">
    <location>
        <begin position="145"/>
        <end position="166"/>
    </location>
</feature>
<keyword evidence="2 5" id="KW-0812">Transmembrane</keyword>
<dbReference type="PANTHER" id="PTHR32322:SF9">
    <property type="entry name" value="AMINO-ACID METABOLITE EFFLUX PUMP-RELATED"/>
    <property type="match status" value="1"/>
</dbReference>
<dbReference type="GO" id="GO:0016020">
    <property type="term" value="C:membrane"/>
    <property type="evidence" value="ECO:0007669"/>
    <property type="project" value="UniProtKB-SubCell"/>
</dbReference>
<organism evidence="7 8">
    <name type="scientific">Neiella litorisoli</name>
    <dbReference type="NCBI Taxonomy" id="2771431"/>
    <lineage>
        <taxon>Bacteria</taxon>
        <taxon>Pseudomonadati</taxon>
        <taxon>Pseudomonadota</taxon>
        <taxon>Gammaproteobacteria</taxon>
        <taxon>Alteromonadales</taxon>
        <taxon>Echinimonadaceae</taxon>
        <taxon>Neiella</taxon>
    </lineage>
</organism>
<feature type="transmembrane region" description="Helical" evidence="5">
    <location>
        <begin position="206"/>
        <end position="224"/>
    </location>
</feature>
<feature type="domain" description="EamA" evidence="6">
    <location>
        <begin position="148"/>
        <end position="278"/>
    </location>
</feature>
<feature type="transmembrane region" description="Helical" evidence="5">
    <location>
        <begin position="121"/>
        <end position="139"/>
    </location>
</feature>
<keyword evidence="8" id="KW-1185">Reference proteome</keyword>
<reference evidence="7" key="1">
    <citation type="submission" date="2020-09" db="EMBL/GenBank/DDBJ databases">
        <title>A novel bacterium of genus Neiella, isolated from South China Sea.</title>
        <authorList>
            <person name="Huang H."/>
            <person name="Mo K."/>
            <person name="Hu Y."/>
        </authorList>
    </citation>
    <scope>NUCLEOTIDE SEQUENCE</scope>
    <source>
        <strain evidence="7">HB171785</strain>
    </source>
</reference>
<evidence type="ECO:0000313" key="8">
    <source>
        <dbReference type="Proteomes" id="UP000638014"/>
    </source>
</evidence>
<dbReference type="Gene3D" id="1.10.3730.20">
    <property type="match status" value="1"/>
</dbReference>
<evidence type="ECO:0000256" key="4">
    <source>
        <dbReference type="ARBA" id="ARBA00023136"/>
    </source>
</evidence>
<evidence type="ECO:0000256" key="1">
    <source>
        <dbReference type="ARBA" id="ARBA00004141"/>
    </source>
</evidence>
<dbReference type="AlphaFoldDB" id="A0A8J6UPL5"/>
<dbReference type="Pfam" id="PF00892">
    <property type="entry name" value="EamA"/>
    <property type="match status" value="1"/>
</dbReference>
<evidence type="ECO:0000256" key="2">
    <source>
        <dbReference type="ARBA" id="ARBA00022692"/>
    </source>
</evidence>
<dbReference type="InterPro" id="IPR050638">
    <property type="entry name" value="AA-Vitamin_Transporters"/>
</dbReference>
<protein>
    <submittedName>
        <fullName evidence="7">DMT family transporter</fullName>
    </submittedName>
</protein>
<evidence type="ECO:0000313" key="7">
    <source>
        <dbReference type="EMBL" id="MBD1388772.1"/>
    </source>
</evidence>
<comment type="caution">
    <text evidence="7">The sequence shown here is derived from an EMBL/GenBank/DDBJ whole genome shotgun (WGS) entry which is preliminary data.</text>
</comment>
<dbReference type="InterPro" id="IPR037185">
    <property type="entry name" value="EmrE-like"/>
</dbReference>
<dbReference type="EMBL" id="JACXAF010000005">
    <property type="protein sequence ID" value="MBD1388772.1"/>
    <property type="molecule type" value="Genomic_DNA"/>
</dbReference>
<evidence type="ECO:0000256" key="5">
    <source>
        <dbReference type="SAM" id="Phobius"/>
    </source>
</evidence>
<gene>
    <name evidence="7" type="ORF">IC617_04975</name>
</gene>
<dbReference type="Proteomes" id="UP000638014">
    <property type="component" value="Unassembled WGS sequence"/>
</dbReference>
<feature type="transmembrane region" description="Helical" evidence="5">
    <location>
        <begin position="236"/>
        <end position="255"/>
    </location>
</feature>
<dbReference type="SUPFAM" id="SSF103481">
    <property type="entry name" value="Multidrug resistance efflux transporter EmrE"/>
    <property type="match status" value="2"/>
</dbReference>
<feature type="transmembrane region" description="Helical" evidence="5">
    <location>
        <begin position="178"/>
        <end position="200"/>
    </location>
</feature>
<keyword evidence="4 5" id="KW-0472">Membrane</keyword>
<feature type="transmembrane region" description="Helical" evidence="5">
    <location>
        <begin position="97"/>
        <end position="114"/>
    </location>
</feature>
<keyword evidence="3 5" id="KW-1133">Transmembrane helix</keyword>